<gene>
    <name evidence="2" type="ORF">AF331_13295</name>
</gene>
<protein>
    <recommendedName>
        <fullName evidence="1">N-acetyltransferase domain-containing protein</fullName>
    </recommendedName>
</protein>
<dbReference type="RefSeq" id="WP_053428572.1">
    <property type="nucleotide sequence ID" value="NZ_JAUKEI010000002.1"/>
</dbReference>
<proteinExistence type="predicted"/>
<sequence length="140" mass="16063">MTITYRKAREEDENELFNLAAKLAASFKVEREAFSHVFQQVMQSEKMEVVVAEMEDGLVGYAYLLHHPAFYANGTISWVEELYVSDEYRGMSVGRQLMDEAERLAVECGSRLIALATRRAGEFYASIGYEESAIYYKKTF</sequence>
<dbReference type="CDD" id="cd04301">
    <property type="entry name" value="NAT_SF"/>
    <property type="match status" value="1"/>
</dbReference>
<name>A0A0M0G6D0_9BACI</name>
<comment type="caution">
    <text evidence="2">The sequence shown here is derived from an EMBL/GenBank/DDBJ whole genome shotgun (WGS) entry which is preliminary data.</text>
</comment>
<dbReference type="AlphaFoldDB" id="A0A0M0G6D0"/>
<dbReference type="PANTHER" id="PTHR13355:SF23">
    <property type="entry name" value="FAMILY N-ACETYLTRANSFERASE, PUTATIVE (AFU_ORTHOLOGUE AFUA_3G00870)-RELATED"/>
    <property type="match status" value="1"/>
</dbReference>
<dbReference type="PATRIC" id="fig|189381.12.peg.2709"/>
<dbReference type="EMBL" id="LGUE01000004">
    <property type="protein sequence ID" value="KON84971.1"/>
    <property type="molecule type" value="Genomic_DNA"/>
</dbReference>
<evidence type="ECO:0000313" key="2">
    <source>
        <dbReference type="EMBL" id="KON84971.1"/>
    </source>
</evidence>
<dbReference type="PROSITE" id="PS51186">
    <property type="entry name" value="GNAT"/>
    <property type="match status" value="1"/>
</dbReference>
<dbReference type="SUPFAM" id="SSF55729">
    <property type="entry name" value="Acyl-CoA N-acyltransferases (Nat)"/>
    <property type="match status" value="1"/>
</dbReference>
<dbReference type="InterPro" id="IPR016181">
    <property type="entry name" value="Acyl_CoA_acyltransferase"/>
</dbReference>
<evidence type="ECO:0000313" key="3">
    <source>
        <dbReference type="Proteomes" id="UP000037405"/>
    </source>
</evidence>
<feature type="domain" description="N-acetyltransferase" evidence="1">
    <location>
        <begin position="3"/>
        <end position="140"/>
    </location>
</feature>
<evidence type="ECO:0000259" key="1">
    <source>
        <dbReference type="PROSITE" id="PS51186"/>
    </source>
</evidence>
<dbReference type="Gene3D" id="3.40.630.30">
    <property type="match status" value="1"/>
</dbReference>
<dbReference type="PANTHER" id="PTHR13355">
    <property type="entry name" value="GLUCOSAMINE 6-PHOSPHATE N-ACETYLTRANSFERASE"/>
    <property type="match status" value="1"/>
</dbReference>
<accession>A0A0M0G6D0</accession>
<dbReference type="GO" id="GO:0008080">
    <property type="term" value="F:N-acetyltransferase activity"/>
    <property type="evidence" value="ECO:0007669"/>
    <property type="project" value="TreeGrafter"/>
</dbReference>
<dbReference type="InterPro" id="IPR039143">
    <property type="entry name" value="GNPNAT1-like"/>
</dbReference>
<reference evidence="3" key="1">
    <citation type="submission" date="2015-07" db="EMBL/GenBank/DDBJ databases">
        <title>Fjat-14235 jcm11544.</title>
        <authorList>
            <person name="Liu B."/>
            <person name="Wang J."/>
            <person name="Zhu Y."/>
            <person name="Liu G."/>
            <person name="Chen Q."/>
            <person name="Chen Z."/>
            <person name="Lan J."/>
            <person name="Che J."/>
            <person name="Ge C."/>
            <person name="Shi H."/>
            <person name="Pan Z."/>
            <person name="Liu X."/>
        </authorList>
    </citation>
    <scope>NUCLEOTIDE SEQUENCE [LARGE SCALE GENOMIC DNA]</scope>
    <source>
        <strain evidence="3">JCM 11544</strain>
    </source>
</reference>
<dbReference type="InterPro" id="IPR000182">
    <property type="entry name" value="GNAT_dom"/>
</dbReference>
<dbReference type="Proteomes" id="UP000037405">
    <property type="component" value="Unassembled WGS sequence"/>
</dbReference>
<dbReference type="Pfam" id="PF13508">
    <property type="entry name" value="Acetyltransf_7"/>
    <property type="match status" value="1"/>
</dbReference>
<keyword evidence="3" id="KW-1185">Reference proteome</keyword>
<organism evidence="2 3">
    <name type="scientific">Rossellomorea marisflavi</name>
    <dbReference type="NCBI Taxonomy" id="189381"/>
    <lineage>
        <taxon>Bacteria</taxon>
        <taxon>Bacillati</taxon>
        <taxon>Bacillota</taxon>
        <taxon>Bacilli</taxon>
        <taxon>Bacillales</taxon>
        <taxon>Bacillaceae</taxon>
        <taxon>Rossellomorea</taxon>
    </lineage>
</organism>
<dbReference type="OrthoDB" id="9805924at2"/>